<keyword evidence="4" id="KW-0539">Nucleus</keyword>
<sequence length="476" mass="53267">ILFFSILKTKINILKMKNTIREECAYKNLSERFIYTDKRKFNLQYSQLYAIRLMVMRPKLETAAKNKWGDDINIVKLSDITRGEECIIVGTIFRKMELQPSVLKEISSEERVLAVPPTTKLASNDDELILEGDQQRIALTGSFPLSTAVTGTIVALSGKEIEGGKFEVADHCFALIPIMSNPSPKIQQDKYVLFISGLEIGSKQGNLLNTQLLFDLIAGQLSMGEDTGRQICRVVIAGNTLSKDTQDKESEKVAKYLTKHVQAKTVDAIKTLDELLTQLGSCVPVDVMPGEYDPTNQFLPQQPLHKCMLPSAFSYSTVQSVTNPYDIEIDGRRILGTSGQNVTNIYQFAGMEKRLHIMESNLNAAHISPTSPDTLSCYPYFEKDPFVLEDCPHIYFAGNQPRLESKTIKDDGDNPILLLCIPSFATTQSCVLVNLKDLSCHPLYVDADMFNENYEETSDLNGEAKNSGEEDEKMEE</sequence>
<evidence type="ECO:0000259" key="6">
    <source>
        <dbReference type="Pfam" id="PF04042"/>
    </source>
</evidence>
<evidence type="ECO:0000259" key="7">
    <source>
        <dbReference type="Pfam" id="PF18018"/>
    </source>
</evidence>
<dbReference type="InterPro" id="IPR024826">
    <property type="entry name" value="DNA_pol_delta/II_ssu"/>
</dbReference>
<dbReference type="Proteomes" id="UP000594262">
    <property type="component" value="Unplaced"/>
</dbReference>
<proteinExistence type="inferred from homology"/>
<dbReference type="GO" id="GO:0043625">
    <property type="term" value="C:delta DNA polymerase complex"/>
    <property type="evidence" value="ECO:0007669"/>
    <property type="project" value="TreeGrafter"/>
</dbReference>
<evidence type="ECO:0008006" key="10">
    <source>
        <dbReference type="Google" id="ProtNLM"/>
    </source>
</evidence>
<dbReference type="GO" id="GO:0003677">
    <property type="term" value="F:DNA binding"/>
    <property type="evidence" value="ECO:0007669"/>
    <property type="project" value="InterPro"/>
</dbReference>
<dbReference type="PANTHER" id="PTHR10416:SF0">
    <property type="entry name" value="DNA POLYMERASE DELTA SUBUNIT 2"/>
    <property type="match status" value="1"/>
</dbReference>
<dbReference type="CDD" id="cd07387">
    <property type="entry name" value="MPP_PolD2_C"/>
    <property type="match status" value="1"/>
</dbReference>
<evidence type="ECO:0000313" key="8">
    <source>
        <dbReference type="EnsemblMetazoa" id="CLYHEMP007439.1"/>
    </source>
</evidence>
<comment type="subcellular location">
    <subcellularLocation>
        <location evidence="1">Nucleus</location>
    </subcellularLocation>
</comment>
<dbReference type="FunFam" id="3.60.21.50:FF:000002">
    <property type="entry name" value="DNA polymerase delta small subunit"/>
    <property type="match status" value="1"/>
</dbReference>
<evidence type="ECO:0000256" key="2">
    <source>
        <dbReference type="ARBA" id="ARBA00006035"/>
    </source>
</evidence>
<name>A0A7M5VBU6_9CNID</name>
<protein>
    <recommendedName>
        <fullName evidence="10">DNA polymerase delta subunit 2</fullName>
    </recommendedName>
</protein>
<dbReference type="InterPro" id="IPR040663">
    <property type="entry name" value="DNA_pol_D_N"/>
</dbReference>
<keyword evidence="9" id="KW-1185">Reference proteome</keyword>
<evidence type="ECO:0000256" key="5">
    <source>
        <dbReference type="SAM" id="MobiDB-lite"/>
    </source>
</evidence>
<accession>A0A7M5VBU6</accession>
<dbReference type="OrthoDB" id="3763at2759"/>
<dbReference type="Gene3D" id="3.60.21.50">
    <property type="match status" value="1"/>
</dbReference>
<evidence type="ECO:0000256" key="4">
    <source>
        <dbReference type="ARBA" id="ARBA00023242"/>
    </source>
</evidence>
<dbReference type="AlphaFoldDB" id="A0A7M5VBU6"/>
<organism evidence="8 9">
    <name type="scientific">Clytia hemisphaerica</name>
    <dbReference type="NCBI Taxonomy" id="252671"/>
    <lineage>
        <taxon>Eukaryota</taxon>
        <taxon>Metazoa</taxon>
        <taxon>Cnidaria</taxon>
        <taxon>Hydrozoa</taxon>
        <taxon>Hydroidolina</taxon>
        <taxon>Leptothecata</taxon>
        <taxon>Obeliida</taxon>
        <taxon>Clytiidae</taxon>
        <taxon>Clytia</taxon>
    </lineage>
</organism>
<dbReference type="InterPro" id="IPR041863">
    <property type="entry name" value="PolD2_C"/>
</dbReference>
<dbReference type="GO" id="GO:1902969">
    <property type="term" value="P:mitotic DNA replication"/>
    <property type="evidence" value="ECO:0007669"/>
    <property type="project" value="UniProtKB-ARBA"/>
</dbReference>
<dbReference type="Pfam" id="PF18018">
    <property type="entry name" value="DNA_pol_D_N"/>
    <property type="match status" value="1"/>
</dbReference>
<feature type="domain" description="DNA polymerase alpha/delta/epsilon subunit B" evidence="6">
    <location>
        <begin position="192"/>
        <end position="401"/>
    </location>
</feature>
<evidence type="ECO:0000256" key="1">
    <source>
        <dbReference type="ARBA" id="ARBA00004123"/>
    </source>
</evidence>
<evidence type="ECO:0000256" key="3">
    <source>
        <dbReference type="ARBA" id="ARBA00022705"/>
    </source>
</evidence>
<dbReference type="GO" id="GO:0006271">
    <property type="term" value="P:DNA strand elongation involved in DNA replication"/>
    <property type="evidence" value="ECO:0007669"/>
    <property type="project" value="TreeGrafter"/>
</dbReference>
<reference evidence="8" key="1">
    <citation type="submission" date="2021-01" db="UniProtKB">
        <authorList>
            <consortium name="EnsemblMetazoa"/>
        </authorList>
    </citation>
    <scope>IDENTIFICATION</scope>
</reference>
<dbReference type="PANTHER" id="PTHR10416">
    <property type="entry name" value="DNA POLYMERASE DELTA SUBUNIT 2"/>
    <property type="match status" value="1"/>
</dbReference>
<feature type="domain" description="DNA polymerase delta subunit OB-fold" evidence="7">
    <location>
        <begin position="44"/>
        <end position="170"/>
    </location>
</feature>
<comment type="similarity">
    <text evidence="2">Belongs to the DNA polymerase delta/II small subunit family.</text>
</comment>
<feature type="region of interest" description="Disordered" evidence="5">
    <location>
        <begin position="456"/>
        <end position="476"/>
    </location>
</feature>
<dbReference type="InterPro" id="IPR007185">
    <property type="entry name" value="DNA_pol_a/d/e_bsu"/>
</dbReference>
<dbReference type="EnsemblMetazoa" id="CLYHEMT007439.1">
    <property type="protein sequence ID" value="CLYHEMP007439.1"/>
    <property type="gene ID" value="CLYHEMG007439"/>
</dbReference>
<keyword evidence="3" id="KW-0235">DNA replication</keyword>
<dbReference type="Pfam" id="PF04042">
    <property type="entry name" value="DNA_pol_E_B"/>
    <property type="match status" value="1"/>
</dbReference>
<evidence type="ECO:0000313" key="9">
    <source>
        <dbReference type="Proteomes" id="UP000594262"/>
    </source>
</evidence>